<name>A0ABT1M6J8_9MYCO</name>
<proteinExistence type="predicted"/>
<accession>A0ABT1M6J8</accession>
<evidence type="ECO:0000313" key="2">
    <source>
        <dbReference type="Proteomes" id="UP001651690"/>
    </source>
</evidence>
<comment type="caution">
    <text evidence="1">The sequence shown here is derived from an EMBL/GenBank/DDBJ whole genome shotgun (WGS) entry which is preliminary data.</text>
</comment>
<dbReference type="Proteomes" id="UP001651690">
    <property type="component" value="Unassembled WGS sequence"/>
</dbReference>
<gene>
    <name evidence="1" type="ORF">NM203_19980</name>
</gene>
<sequence length="254" mass="27600">MSIGNPQVDVRTAIELPVHRWRDQASGCSMLAATPAALPDLWEEFLDGALGSYRRHGVECALDVAAIADGRDTALFFVALDRRERVVAGVRAKGPYGSPDESHAVVEWAGEPAMVDVRAMIADRIGAGVAEVKSAWVGDGSSNGRTLTRVLARSPLYTMALLNIQHVMATSATHVLEQWRSSGGVIARHIAPAPYPDARYETSMIWWDRATVMRHAEPDQAVKIAFETAALRRGDFQYDARPSGGDDYRESAAA</sequence>
<keyword evidence="2" id="KW-1185">Reference proteome</keyword>
<reference evidence="1 2" key="1">
    <citation type="submission" date="2022-06" db="EMBL/GenBank/DDBJ databases">
        <title>Mycolicibacterium sp. CAU 1645 isolated from seawater.</title>
        <authorList>
            <person name="Kim W."/>
        </authorList>
    </citation>
    <scope>NUCLEOTIDE SEQUENCE [LARGE SCALE GENOMIC DNA]</scope>
    <source>
        <strain evidence="1 2">CAU 1645</strain>
    </source>
</reference>
<protein>
    <submittedName>
        <fullName evidence="1">Uncharacterized protein</fullName>
    </submittedName>
</protein>
<dbReference type="RefSeq" id="WP_255062031.1">
    <property type="nucleotide sequence ID" value="NZ_JANDBD010000008.1"/>
</dbReference>
<organism evidence="1 2">
    <name type="scientific">Mycolicibacterium arenosum</name>
    <dbReference type="NCBI Taxonomy" id="2952157"/>
    <lineage>
        <taxon>Bacteria</taxon>
        <taxon>Bacillati</taxon>
        <taxon>Actinomycetota</taxon>
        <taxon>Actinomycetes</taxon>
        <taxon>Mycobacteriales</taxon>
        <taxon>Mycobacteriaceae</taxon>
        <taxon>Mycolicibacterium</taxon>
    </lineage>
</organism>
<dbReference type="EMBL" id="JANDBD010000008">
    <property type="protein sequence ID" value="MCP9274475.1"/>
    <property type="molecule type" value="Genomic_DNA"/>
</dbReference>
<evidence type="ECO:0000313" key="1">
    <source>
        <dbReference type="EMBL" id="MCP9274475.1"/>
    </source>
</evidence>